<accession>A0ABY2UKY5</accession>
<comment type="similarity">
    <text evidence="2 5">Belongs to the universal stress protein A family.</text>
</comment>
<dbReference type="InterPro" id="IPR014729">
    <property type="entry name" value="Rossmann-like_a/b/a_fold"/>
</dbReference>
<evidence type="ECO:0000256" key="2">
    <source>
        <dbReference type="ARBA" id="ARBA00008791"/>
    </source>
</evidence>
<evidence type="ECO:0000256" key="1">
    <source>
        <dbReference type="ARBA" id="ARBA00004496"/>
    </source>
</evidence>
<keyword evidence="4 5" id="KW-0963">Cytoplasm</keyword>
<dbReference type="InterPro" id="IPR006015">
    <property type="entry name" value="Universal_stress_UspA"/>
</dbReference>
<dbReference type="Proteomes" id="UP000306791">
    <property type="component" value="Unassembled WGS sequence"/>
</dbReference>
<evidence type="ECO:0000256" key="4">
    <source>
        <dbReference type="ARBA" id="ARBA00022490"/>
    </source>
</evidence>
<gene>
    <name evidence="7" type="ORF">FDY93_05070</name>
</gene>
<dbReference type="PRINTS" id="PR01438">
    <property type="entry name" value="UNVRSLSTRESS"/>
</dbReference>
<comment type="subunit">
    <text evidence="3">Homodimer.</text>
</comment>
<evidence type="ECO:0000256" key="5">
    <source>
        <dbReference type="PIRNR" id="PIRNR006276"/>
    </source>
</evidence>
<dbReference type="PIRSF" id="PIRSF006276">
    <property type="entry name" value="UspA"/>
    <property type="match status" value="1"/>
</dbReference>
<evidence type="ECO:0000259" key="6">
    <source>
        <dbReference type="Pfam" id="PF00582"/>
    </source>
</evidence>
<feature type="domain" description="UspA" evidence="6">
    <location>
        <begin position="4"/>
        <end position="141"/>
    </location>
</feature>
<dbReference type="PANTHER" id="PTHR46268">
    <property type="entry name" value="STRESS RESPONSE PROTEIN NHAX"/>
    <property type="match status" value="1"/>
</dbReference>
<dbReference type="InterPro" id="IPR006016">
    <property type="entry name" value="UspA"/>
</dbReference>
<dbReference type="Pfam" id="PF00582">
    <property type="entry name" value="Usp"/>
    <property type="match status" value="1"/>
</dbReference>
<comment type="subcellular location">
    <subcellularLocation>
        <location evidence="1 5">Cytoplasm</location>
    </subcellularLocation>
</comment>
<dbReference type="Gene3D" id="3.40.50.620">
    <property type="entry name" value="HUPs"/>
    <property type="match status" value="1"/>
</dbReference>
<dbReference type="RefSeq" id="WP_138234666.1">
    <property type="nucleotide sequence ID" value="NZ_CP185860.1"/>
</dbReference>
<reference evidence="7 8" key="1">
    <citation type="submission" date="2019-05" db="EMBL/GenBank/DDBJ databases">
        <title>Microbulbifer harenosus sp. nov., an alginate-degrading bacterium isolated from coastal sand.</title>
        <authorList>
            <person name="Huang H."/>
            <person name="Mo K."/>
            <person name="Bao S."/>
        </authorList>
    </citation>
    <scope>NUCLEOTIDE SEQUENCE [LARGE SCALE GENOMIC DNA]</scope>
    <source>
        <strain evidence="7 8">HB161719</strain>
    </source>
</reference>
<organism evidence="7 8">
    <name type="scientific">Microbulbifer harenosus</name>
    <dbReference type="NCBI Taxonomy" id="2576840"/>
    <lineage>
        <taxon>Bacteria</taxon>
        <taxon>Pseudomonadati</taxon>
        <taxon>Pseudomonadota</taxon>
        <taxon>Gammaproteobacteria</taxon>
        <taxon>Cellvibrionales</taxon>
        <taxon>Microbulbiferaceae</taxon>
        <taxon>Microbulbifer</taxon>
    </lineage>
</organism>
<evidence type="ECO:0000313" key="8">
    <source>
        <dbReference type="Proteomes" id="UP000306791"/>
    </source>
</evidence>
<evidence type="ECO:0000256" key="3">
    <source>
        <dbReference type="ARBA" id="ARBA00011738"/>
    </source>
</evidence>
<keyword evidence="8" id="KW-1185">Reference proteome</keyword>
<dbReference type="EMBL" id="VANI01000005">
    <property type="protein sequence ID" value="TLM78636.1"/>
    <property type="molecule type" value="Genomic_DNA"/>
</dbReference>
<comment type="caution">
    <text evidence="7">The sequence shown here is derived from an EMBL/GenBank/DDBJ whole genome shotgun (WGS) entry which is preliminary data.</text>
</comment>
<dbReference type="SUPFAM" id="SSF52402">
    <property type="entry name" value="Adenine nucleotide alpha hydrolases-like"/>
    <property type="match status" value="1"/>
</dbReference>
<protein>
    <recommendedName>
        <fullName evidence="5">Universal stress protein</fullName>
    </recommendedName>
</protein>
<dbReference type="PANTHER" id="PTHR46268:SF23">
    <property type="entry name" value="UNIVERSAL STRESS PROTEIN A-RELATED"/>
    <property type="match status" value="1"/>
</dbReference>
<proteinExistence type="inferred from homology"/>
<name>A0ABY2UKY5_9GAMM</name>
<evidence type="ECO:0000313" key="7">
    <source>
        <dbReference type="EMBL" id="TLM78636.1"/>
    </source>
</evidence>
<sequence length="149" mass="15857">MSGYKNILVGLDLSEESSQVLDRAAQIATVSNAQLRLAHIIEPLTFAYGGDIPMDLSEVQEQLQNQAKEQLRRAAASLNIPADRQHVVLGQPATEIHRLAEDTDCDLIVIGSHGRHGLALLLGSTANGVLHGAGCDVLAVRVHPPGDSN</sequence>